<evidence type="ECO:0000313" key="4">
    <source>
        <dbReference type="EMBL" id="MCK1788151.1"/>
    </source>
</evidence>
<dbReference type="Proteomes" id="UP001317085">
    <property type="component" value="Unassembled WGS sequence"/>
</dbReference>
<protein>
    <submittedName>
        <fullName evidence="4">NAD(P)H-dependent oxidoreductase</fullName>
    </submittedName>
</protein>
<dbReference type="InterPro" id="IPR029039">
    <property type="entry name" value="Flavoprotein-like_sf"/>
</dbReference>
<dbReference type="Pfam" id="PF02525">
    <property type="entry name" value="Flavodoxin_2"/>
    <property type="match status" value="1"/>
</dbReference>
<keyword evidence="2" id="KW-0560">Oxidoreductase</keyword>
<feature type="domain" description="Flavodoxin-like fold" evidence="3">
    <location>
        <begin position="1"/>
        <end position="52"/>
    </location>
</feature>
<evidence type="ECO:0000256" key="2">
    <source>
        <dbReference type="ARBA" id="ARBA00023002"/>
    </source>
</evidence>
<dbReference type="RefSeq" id="WP_247408182.1">
    <property type="nucleotide sequence ID" value="NZ_JAKNRV010000520.1"/>
</dbReference>
<dbReference type="SUPFAM" id="SSF52218">
    <property type="entry name" value="Flavoproteins"/>
    <property type="match status" value="1"/>
</dbReference>
<comment type="similarity">
    <text evidence="1">Belongs to the NAD(P)H dehydrogenase (quinone) family.</text>
</comment>
<dbReference type="PANTHER" id="PTHR10204">
    <property type="entry name" value="NAD P H OXIDOREDUCTASE-RELATED"/>
    <property type="match status" value="1"/>
</dbReference>
<dbReference type="InterPro" id="IPR003680">
    <property type="entry name" value="Flavodoxin_fold"/>
</dbReference>
<sequence>MHALIVVAHHDPQSLTHGLAAQVAAGLSASGHSFEIADLAAEGFDPRYTAADQRVHRT</sequence>
<feature type="non-terminal residue" evidence="4">
    <location>
        <position position="58"/>
    </location>
</feature>
<accession>A0ABT0EQX7</accession>
<gene>
    <name evidence="4" type="ORF">L9Z73_28680</name>
</gene>
<comment type="caution">
    <text evidence="4">The sequence shown here is derived from an EMBL/GenBank/DDBJ whole genome shotgun (WGS) entry which is preliminary data.</text>
</comment>
<keyword evidence="5" id="KW-1185">Reference proteome</keyword>
<proteinExistence type="inferred from homology"/>
<organism evidence="4 5">
    <name type="scientific">Pseudomonas emilianonis</name>
    <dbReference type="NCBI Taxonomy" id="2915812"/>
    <lineage>
        <taxon>Bacteria</taxon>
        <taxon>Pseudomonadati</taxon>
        <taxon>Pseudomonadota</taxon>
        <taxon>Gammaproteobacteria</taxon>
        <taxon>Pseudomonadales</taxon>
        <taxon>Pseudomonadaceae</taxon>
        <taxon>Pseudomonas</taxon>
    </lineage>
</organism>
<evidence type="ECO:0000259" key="3">
    <source>
        <dbReference type="Pfam" id="PF02525"/>
    </source>
</evidence>
<dbReference type="EMBL" id="JAKNRV010000520">
    <property type="protein sequence ID" value="MCK1788151.1"/>
    <property type="molecule type" value="Genomic_DNA"/>
</dbReference>
<dbReference type="PANTHER" id="PTHR10204:SF34">
    <property type="entry name" value="NAD(P)H DEHYDROGENASE [QUINONE] 1 ISOFORM 1"/>
    <property type="match status" value="1"/>
</dbReference>
<dbReference type="Gene3D" id="3.40.50.360">
    <property type="match status" value="1"/>
</dbReference>
<reference evidence="4 5" key="1">
    <citation type="submission" date="2022-02" db="EMBL/GenBank/DDBJ databases">
        <title>Comparative genomics of the first Antarctic Pseudomonas spp. capable of biotransforming 2,4,6-Trinitrotoluene.</title>
        <authorList>
            <person name="Cabrera M.A."/>
            <person name="Marquez S.L."/>
            <person name="Perez-Donoso J.M."/>
        </authorList>
    </citation>
    <scope>NUCLEOTIDE SEQUENCE [LARGE SCALE GENOMIC DNA]</scope>
    <source>
        <strain evidence="4 5">TNT11</strain>
    </source>
</reference>
<name>A0ABT0EQX7_9PSED</name>
<evidence type="ECO:0000256" key="1">
    <source>
        <dbReference type="ARBA" id="ARBA00006252"/>
    </source>
</evidence>
<evidence type="ECO:0000313" key="5">
    <source>
        <dbReference type="Proteomes" id="UP001317085"/>
    </source>
</evidence>
<dbReference type="InterPro" id="IPR051545">
    <property type="entry name" value="NAD(P)H_dehydrogenase_qn"/>
</dbReference>